<comment type="function">
    <text evidence="4">Catalyzes the base-exchange of a guanine (G) residue with the queuine precursor 7-aminomethyl-7-deazaguanine (PreQ1) at position 34 (anticodon wobble position) in tRNAs with GU(N) anticodons (tRNA-Asp, -Asn, -His and -Tyr). Catalysis occurs through a double-displacement mechanism. The nucleophile active site attacks the C1' of nucleotide 34 to detach the guanine base from the RNA, forming a covalent enzyme-RNA intermediate. The proton acceptor active site deprotonates the incoming PreQ1, allowing a nucleophilic attack on the C1' of the ribose to form the product. After dissociation, two additional enzymatic reactions on the tRNA convert PreQ1 to queuine (Q), resulting in the hypermodified nucleoside queuosine (7-(((4,5-cis-dihydroxy-2-cyclopenten-1-yl)amino)methyl)-7-deazaguanosine).</text>
</comment>
<dbReference type="InterPro" id="IPR050076">
    <property type="entry name" value="ArchSynthase1/Queuine_TRR"/>
</dbReference>
<dbReference type="InterPro" id="IPR004803">
    <property type="entry name" value="TGT"/>
</dbReference>
<evidence type="ECO:0000259" key="5">
    <source>
        <dbReference type="Pfam" id="PF01702"/>
    </source>
</evidence>
<organism evidence="6 7">
    <name type="scientific">Candidatus Taylorbacteria bacterium CG10_big_fil_rev_8_21_14_0_10_41_48</name>
    <dbReference type="NCBI Taxonomy" id="1975024"/>
    <lineage>
        <taxon>Bacteria</taxon>
        <taxon>Candidatus Tayloriibacteriota</taxon>
    </lineage>
</organism>
<accession>A0A2M8LCC5</accession>
<evidence type="ECO:0000256" key="3">
    <source>
        <dbReference type="ARBA" id="ARBA00022694"/>
    </source>
</evidence>
<comment type="catalytic activity">
    <reaction evidence="4">
        <text>7-aminomethyl-7-carbaguanine + guanosine(34) in tRNA = 7-aminomethyl-7-carbaguanosine(34) in tRNA + guanine</text>
        <dbReference type="Rhea" id="RHEA:24104"/>
        <dbReference type="Rhea" id="RHEA-COMP:10341"/>
        <dbReference type="Rhea" id="RHEA-COMP:10342"/>
        <dbReference type="ChEBI" id="CHEBI:16235"/>
        <dbReference type="ChEBI" id="CHEBI:58703"/>
        <dbReference type="ChEBI" id="CHEBI:74269"/>
        <dbReference type="ChEBI" id="CHEBI:82833"/>
        <dbReference type="EC" id="2.4.2.29"/>
    </reaction>
</comment>
<dbReference type="NCBIfam" id="TIGR00449">
    <property type="entry name" value="tgt_general"/>
    <property type="match status" value="1"/>
</dbReference>
<evidence type="ECO:0000256" key="1">
    <source>
        <dbReference type="ARBA" id="ARBA00022676"/>
    </source>
</evidence>
<dbReference type="InterPro" id="IPR002616">
    <property type="entry name" value="tRNA_ribo_trans-like"/>
</dbReference>
<dbReference type="Proteomes" id="UP000228700">
    <property type="component" value="Unassembled WGS sequence"/>
</dbReference>
<proteinExistence type="inferred from homology"/>
<comment type="similarity">
    <text evidence="4">Belongs to the queuine tRNA-ribosyltransferase family.</text>
</comment>
<feature type="binding site" evidence="4">
    <location>
        <position position="347"/>
    </location>
    <ligand>
        <name>Zn(2+)</name>
        <dbReference type="ChEBI" id="CHEBI:29105"/>
    </ligand>
</feature>
<comment type="cofactor">
    <cofactor evidence="4">
        <name>Zn(2+)</name>
        <dbReference type="ChEBI" id="CHEBI:29105"/>
    </cofactor>
    <text evidence="4">Binds 1 zinc ion per subunit.</text>
</comment>
<comment type="caution">
    <text evidence="6">The sequence shown here is derived from an EMBL/GenBank/DDBJ whole genome shotgun (WGS) entry which is preliminary data.</text>
</comment>
<feature type="domain" description="tRNA-guanine(15) transglycosylase-like" evidence="5">
    <location>
        <begin position="18"/>
        <end position="405"/>
    </location>
</feature>
<feature type="region of interest" description="RNA binding; important for wobble base 34 recognition" evidence="4">
    <location>
        <begin position="309"/>
        <end position="313"/>
    </location>
</feature>
<dbReference type="GO" id="GO:0046872">
    <property type="term" value="F:metal ion binding"/>
    <property type="evidence" value="ECO:0007669"/>
    <property type="project" value="UniProtKB-KW"/>
</dbReference>
<dbReference type="NCBIfam" id="TIGR00430">
    <property type="entry name" value="Q_tRNA_tgt"/>
    <property type="match status" value="1"/>
</dbReference>
<comment type="subunit">
    <text evidence="4">Homodimer. Within each dimer, one monomer is responsible for RNA recognition and catalysis, while the other monomer binds to the replacement base PreQ1.</text>
</comment>
<evidence type="ECO:0000256" key="4">
    <source>
        <dbReference type="HAMAP-Rule" id="MF_00168"/>
    </source>
</evidence>
<dbReference type="GO" id="GO:0008479">
    <property type="term" value="F:tRNA-guanosine(34) queuine transglycosylase activity"/>
    <property type="evidence" value="ECO:0007669"/>
    <property type="project" value="UniProtKB-UniRule"/>
</dbReference>
<gene>
    <name evidence="4 6" type="primary">tgt</name>
    <name evidence="6" type="ORF">COV01_02080</name>
</gene>
<dbReference type="UniPathway" id="UPA00392"/>
<feature type="active site" description="Proton acceptor" evidence="4">
    <location>
        <position position="95"/>
    </location>
</feature>
<reference evidence="7" key="1">
    <citation type="submission" date="2017-09" db="EMBL/GenBank/DDBJ databases">
        <title>Depth-based differentiation of microbial function through sediment-hosted aquifers and enrichment of novel symbionts in the deep terrestrial subsurface.</title>
        <authorList>
            <person name="Probst A.J."/>
            <person name="Ladd B."/>
            <person name="Jarett J.K."/>
            <person name="Geller-Mcgrath D.E."/>
            <person name="Sieber C.M.K."/>
            <person name="Emerson J.B."/>
            <person name="Anantharaman K."/>
            <person name="Thomas B.C."/>
            <person name="Malmstrom R."/>
            <person name="Stieglmeier M."/>
            <person name="Klingl A."/>
            <person name="Woyke T."/>
            <person name="Ryan C.M."/>
            <person name="Banfield J.F."/>
        </authorList>
    </citation>
    <scope>NUCLEOTIDE SEQUENCE [LARGE SCALE GENOMIC DNA]</scope>
</reference>
<dbReference type="Gene3D" id="3.20.20.105">
    <property type="entry name" value="Queuine tRNA-ribosyltransferase-like"/>
    <property type="match status" value="1"/>
</dbReference>
<name>A0A2M8LCC5_9BACT</name>
<dbReference type="AlphaFoldDB" id="A0A2M8LCC5"/>
<feature type="binding site" evidence="4">
    <location>
        <begin position="95"/>
        <end position="99"/>
    </location>
    <ligand>
        <name>substrate</name>
    </ligand>
</feature>
<feature type="active site" description="Nucleophile" evidence="4">
    <location>
        <position position="304"/>
    </location>
</feature>
<evidence type="ECO:0000313" key="6">
    <source>
        <dbReference type="EMBL" id="PJE74263.1"/>
    </source>
</evidence>
<feature type="binding site" evidence="4">
    <location>
        <position position="373"/>
    </location>
    <ligand>
        <name>Zn(2+)</name>
        <dbReference type="ChEBI" id="CHEBI:29105"/>
    </ligand>
</feature>
<dbReference type="Pfam" id="PF01702">
    <property type="entry name" value="TGT"/>
    <property type="match status" value="1"/>
</dbReference>
<feature type="binding site" evidence="4">
    <location>
        <position position="225"/>
    </location>
    <ligand>
        <name>substrate</name>
    </ligand>
</feature>
<dbReference type="SUPFAM" id="SSF51713">
    <property type="entry name" value="tRNA-guanine transglycosylase"/>
    <property type="match status" value="1"/>
</dbReference>
<feature type="binding site" evidence="4">
    <location>
        <position position="344"/>
    </location>
    <ligand>
        <name>Zn(2+)</name>
        <dbReference type="ChEBI" id="CHEBI:29105"/>
    </ligand>
</feature>
<keyword evidence="2 4" id="KW-0808">Transferase</keyword>
<dbReference type="PANTHER" id="PTHR46499">
    <property type="entry name" value="QUEUINE TRNA-RIBOSYLTRANSFERASE"/>
    <property type="match status" value="1"/>
</dbReference>
<feature type="binding site" evidence="4">
    <location>
        <position position="257"/>
    </location>
    <ligand>
        <name>substrate</name>
    </ligand>
</feature>
<keyword evidence="4" id="KW-0671">Queuosine biosynthesis</keyword>
<feature type="binding site" evidence="4">
    <location>
        <position position="179"/>
    </location>
    <ligand>
        <name>substrate</name>
    </ligand>
</feature>
<dbReference type="PANTHER" id="PTHR46499:SF1">
    <property type="entry name" value="QUEUINE TRNA-RIBOSYLTRANSFERASE"/>
    <property type="match status" value="1"/>
</dbReference>
<comment type="pathway">
    <text evidence="4">tRNA modification; tRNA-queuosine biosynthesis.</text>
</comment>
<dbReference type="EC" id="2.4.2.29" evidence="4"/>
<protein>
    <recommendedName>
        <fullName evidence="4">Queuine tRNA-ribosyltransferase</fullName>
        <ecNumber evidence="4">2.4.2.29</ecNumber>
    </recommendedName>
    <alternativeName>
        <fullName evidence="4">Guanine insertion enzyme</fullName>
    </alternativeName>
    <alternativeName>
        <fullName evidence="4">tRNA-guanine transglycosylase</fullName>
    </alternativeName>
</protein>
<dbReference type="InterPro" id="IPR036511">
    <property type="entry name" value="TGT-like_sf"/>
</dbReference>
<dbReference type="GO" id="GO:0005737">
    <property type="term" value="C:cytoplasm"/>
    <property type="evidence" value="ECO:0007669"/>
    <property type="project" value="TreeGrafter"/>
</dbReference>
<keyword evidence="1 4" id="KW-0328">Glycosyltransferase</keyword>
<keyword evidence="4" id="KW-0862">Zinc</keyword>
<dbReference type="GO" id="GO:0008616">
    <property type="term" value="P:tRNA queuosine(34) biosynthetic process"/>
    <property type="evidence" value="ECO:0007669"/>
    <property type="project" value="UniProtKB-UniRule"/>
</dbReference>
<keyword evidence="4" id="KW-0479">Metal-binding</keyword>
<keyword evidence="3 4" id="KW-0819">tRNA processing</keyword>
<feature type="binding site" evidence="4">
    <location>
        <position position="342"/>
    </location>
    <ligand>
        <name>Zn(2+)</name>
        <dbReference type="ChEBI" id="CHEBI:29105"/>
    </ligand>
</feature>
<dbReference type="EMBL" id="PFEQ01000009">
    <property type="protein sequence ID" value="PJE74263.1"/>
    <property type="molecule type" value="Genomic_DNA"/>
</dbReference>
<evidence type="ECO:0000256" key="2">
    <source>
        <dbReference type="ARBA" id="ARBA00022679"/>
    </source>
</evidence>
<dbReference type="HAMAP" id="MF_00168">
    <property type="entry name" value="Q_tRNA_Tgt"/>
    <property type="match status" value="1"/>
</dbReference>
<evidence type="ECO:0000313" key="7">
    <source>
        <dbReference type="Proteomes" id="UP000228700"/>
    </source>
</evidence>
<feature type="region of interest" description="RNA binding" evidence="4">
    <location>
        <begin position="285"/>
        <end position="291"/>
    </location>
</feature>
<sequence>MEKSLVFKIEKKLPNSLGRAGTIKTPHGVINTPAFIVVGTKAAVRGLTSDMVHDAGAEAVLANTYHLYMQPGEEGVRSMGGLHQMMQWNGPTMTDSGGFQVFSLGAGYGSNVSKILKEAKDVPLLKHELDEEKKPSLVEIDYDGAAFKDPYSGIIHYITPERSIEIQHTIGADIIFAFDECTSPTESRSYQREALDRTHRWGQRSLEYHHSKESSDRQALFGIVQGGRYEDLRKESARATAEMMTKDGGFDGFGIGGSFDKDDLHTAVKWVNEILPEDKPRHLLGIGEPEDMFEGVENGCDTFDCVAPTRLGRHGTIYTDNGKIHITNEEFEKDMKPLNPGCECYTCRHFTRAYIRHLHKSREMTGPMLSSLHNVYFIVNLVKRMREAIFNDTFFDFKKDFLFRYTENK</sequence>